<dbReference type="EMBL" id="WELI01000009">
    <property type="protein sequence ID" value="KAB7728147.1"/>
    <property type="molecule type" value="Genomic_DNA"/>
</dbReference>
<protein>
    <submittedName>
        <fullName evidence="1">Uncharacterized protein</fullName>
    </submittedName>
</protein>
<evidence type="ECO:0000313" key="1">
    <source>
        <dbReference type="EMBL" id="KAB7728147.1"/>
    </source>
</evidence>
<dbReference type="RefSeq" id="WP_152126093.1">
    <property type="nucleotide sequence ID" value="NZ_WELI01000009.1"/>
</dbReference>
<dbReference type="AlphaFoldDB" id="A0A7J5TVN6"/>
<gene>
    <name evidence="1" type="ORF">F5984_20595</name>
</gene>
<keyword evidence="2" id="KW-1185">Reference proteome</keyword>
<comment type="caution">
    <text evidence="1">The sequence shown here is derived from an EMBL/GenBank/DDBJ whole genome shotgun (WGS) entry which is preliminary data.</text>
</comment>
<accession>A0A7J5TVN6</accession>
<organism evidence="1 2">
    <name type="scientific">Rudanella paleaurantiibacter</name>
    <dbReference type="NCBI Taxonomy" id="2614655"/>
    <lineage>
        <taxon>Bacteria</taxon>
        <taxon>Pseudomonadati</taxon>
        <taxon>Bacteroidota</taxon>
        <taxon>Cytophagia</taxon>
        <taxon>Cytophagales</taxon>
        <taxon>Cytophagaceae</taxon>
        <taxon>Rudanella</taxon>
    </lineage>
</organism>
<reference evidence="1 2" key="1">
    <citation type="submission" date="2019-10" db="EMBL/GenBank/DDBJ databases">
        <title>Rudanella paleaurantiibacter sp. nov., isolated from sludge.</title>
        <authorList>
            <person name="Xu S.Q."/>
        </authorList>
    </citation>
    <scope>NUCLEOTIDE SEQUENCE [LARGE SCALE GENOMIC DNA]</scope>
    <source>
        <strain evidence="1 2">HX-22-17</strain>
    </source>
</reference>
<name>A0A7J5TVN6_9BACT</name>
<proteinExistence type="predicted"/>
<evidence type="ECO:0000313" key="2">
    <source>
        <dbReference type="Proteomes" id="UP000488299"/>
    </source>
</evidence>
<dbReference type="Proteomes" id="UP000488299">
    <property type="component" value="Unassembled WGS sequence"/>
</dbReference>
<sequence>MLDVRNQIRKASDADLLTDQRSYQNAIAQDRMPEMRQVWRSTLALIDEEIELRAAHARAVSQWRLPVELPDAPF</sequence>